<dbReference type="GO" id="GO:0045727">
    <property type="term" value="P:positive regulation of translation"/>
    <property type="evidence" value="ECO:0007669"/>
    <property type="project" value="TreeGrafter"/>
</dbReference>
<feature type="region of interest" description="Disordered" evidence="4">
    <location>
        <begin position="473"/>
        <end position="514"/>
    </location>
</feature>
<evidence type="ECO:0000313" key="6">
    <source>
        <dbReference type="Proteomes" id="UP000887569"/>
    </source>
</evidence>
<dbReference type="GO" id="GO:0003730">
    <property type="term" value="F:mRNA 3'-UTR binding"/>
    <property type="evidence" value="ECO:0007669"/>
    <property type="project" value="TreeGrafter"/>
</dbReference>
<dbReference type="GO" id="GO:0010494">
    <property type="term" value="C:cytoplasmic stress granule"/>
    <property type="evidence" value="ECO:0007669"/>
    <property type="project" value="TreeGrafter"/>
</dbReference>
<dbReference type="AlphaFoldDB" id="A0A915BQ51"/>
<organism evidence="6 8">
    <name type="scientific">Parascaris univalens</name>
    <name type="common">Nematode worm</name>
    <dbReference type="NCBI Taxonomy" id="6257"/>
    <lineage>
        <taxon>Eukaryota</taxon>
        <taxon>Metazoa</taxon>
        <taxon>Ecdysozoa</taxon>
        <taxon>Nematoda</taxon>
        <taxon>Chromadorea</taxon>
        <taxon>Rhabditida</taxon>
        <taxon>Spirurina</taxon>
        <taxon>Ascaridomorpha</taxon>
        <taxon>Ascaridoidea</taxon>
        <taxon>Ascarididae</taxon>
        <taxon>Parascaris</taxon>
    </lineage>
</organism>
<dbReference type="InterPro" id="IPR006630">
    <property type="entry name" value="La_HTH"/>
</dbReference>
<dbReference type="PROSITE" id="PS50961">
    <property type="entry name" value="HTH_LA"/>
    <property type="match status" value="1"/>
</dbReference>
<evidence type="ECO:0000256" key="2">
    <source>
        <dbReference type="ARBA" id="ARBA00022884"/>
    </source>
</evidence>
<dbReference type="Pfam" id="PF05383">
    <property type="entry name" value="La"/>
    <property type="match status" value="1"/>
</dbReference>
<proteinExistence type="predicted"/>
<dbReference type="InterPro" id="IPR058699">
    <property type="entry name" value="RRM_LARP4/4B"/>
</dbReference>
<keyword evidence="2 3" id="KW-0694">RNA-binding</keyword>
<feature type="compositionally biased region" description="Basic residues" evidence="4">
    <location>
        <begin position="380"/>
        <end position="390"/>
    </location>
</feature>
<dbReference type="WBParaSite" id="PgR051X_g071_t02">
    <property type="protein sequence ID" value="PgR051X_g071_t02"/>
    <property type="gene ID" value="PgR051X_g071"/>
</dbReference>
<feature type="region of interest" description="Disordered" evidence="4">
    <location>
        <begin position="76"/>
        <end position="99"/>
    </location>
</feature>
<reference evidence="7 8" key="1">
    <citation type="submission" date="2022-11" db="UniProtKB">
        <authorList>
            <consortium name="WormBaseParasite"/>
        </authorList>
    </citation>
    <scope>IDENTIFICATION</scope>
</reference>
<dbReference type="Pfam" id="PF26088">
    <property type="entry name" value="RRM_LARP4"/>
    <property type="match status" value="1"/>
</dbReference>
<sequence length="670" mass="75712">MRIMATTGETEPGAFFICTETSPRCYIIQPVNANSVDRMMGDLQMQVGDYETPPTPALPWWFTPECENQLMTVSEPAHASMAPPPAPPLPRPPPPSSLMRPQPELIRQQLKAQLEYYFSRENLMTDRFLRCQMDNDQYVPIGIIAGFPKVKRLTNDFNLIVQVLRESTQVQVDELGERVRAVSKRCTIILREIPESTDEKEVASMFSGGPPYISLRYGLNNSWYVTFESEEATQRAFLHLQNLGKTFNNKPICARIKTGGAPYSEPIVVPERAPSTIPPEAVVDIPIPIPQSISPSSSDNFDLGQILASYGYVPRATFKPGATVVHVTPTININNSRPPSHRTRTSGHTTHYRGSNIRVRGATPLNGSLNQREYNNSTFHTHHAGTRRGSSHPDGYRDRCDSYRPRPRSNRPNSFNYGAATARCRTPIEPSKLSFHEDTRQRSASDYDHACSRSKRDLLNADTNCIINRNAPSPAAISISDDDKKNKGNERSPSLTEDAKSESSSRKTEETEYNFEEGAFPCLSEEANELEIVEAEKPRERPSFSSVAAGKRKELKEKRSYAQTLKQNNGYISNFKQIHYRGVARCMQPFPLVITYFYNLRSSEVILMLMIRNARRSDFSCFLYFNLVVSVNTPYIASTYFPGYEPWKNRFSAAWLLFFLSAYCTSCSIH</sequence>
<dbReference type="InterPro" id="IPR045180">
    <property type="entry name" value="La_dom_prot"/>
</dbReference>
<evidence type="ECO:0000256" key="1">
    <source>
        <dbReference type="ARBA" id="ARBA00022553"/>
    </source>
</evidence>
<protein>
    <submittedName>
        <fullName evidence="7 8">HTH La-type RNA-binding domain-containing protein</fullName>
    </submittedName>
</protein>
<dbReference type="PANTHER" id="PTHR22792">
    <property type="entry name" value="LUPUS LA PROTEIN-RELATED"/>
    <property type="match status" value="1"/>
</dbReference>
<dbReference type="Gene3D" id="1.10.10.10">
    <property type="entry name" value="Winged helix-like DNA-binding domain superfamily/Winged helix DNA-binding domain"/>
    <property type="match status" value="1"/>
</dbReference>
<evidence type="ECO:0000256" key="3">
    <source>
        <dbReference type="PROSITE-ProRule" id="PRU00332"/>
    </source>
</evidence>
<dbReference type="InterPro" id="IPR035979">
    <property type="entry name" value="RBD_domain_sf"/>
</dbReference>
<feature type="compositionally biased region" description="Basic and acidic residues" evidence="4">
    <location>
        <begin position="394"/>
        <end position="404"/>
    </location>
</feature>
<feature type="region of interest" description="Disordered" evidence="4">
    <location>
        <begin position="331"/>
        <end position="451"/>
    </location>
</feature>
<feature type="compositionally biased region" description="Basic and acidic residues" evidence="4">
    <location>
        <begin position="434"/>
        <end position="451"/>
    </location>
</feature>
<dbReference type="InterPro" id="IPR036390">
    <property type="entry name" value="WH_DNA-bd_sf"/>
</dbReference>
<dbReference type="CDD" id="cd12430">
    <property type="entry name" value="RRM_LARP4_5_like"/>
    <property type="match status" value="1"/>
</dbReference>
<feature type="compositionally biased region" description="Basic and acidic residues" evidence="4">
    <location>
        <begin position="481"/>
        <end position="490"/>
    </location>
</feature>
<feature type="domain" description="HTH La-type RNA-binding" evidence="5">
    <location>
        <begin position="100"/>
        <end position="189"/>
    </location>
</feature>
<keyword evidence="6" id="KW-1185">Reference proteome</keyword>
<dbReference type="Proteomes" id="UP000887569">
    <property type="component" value="Unplaced"/>
</dbReference>
<dbReference type="WBParaSite" id="PgR051X_g071_t08">
    <property type="protein sequence ID" value="PgR051X_g071_t08"/>
    <property type="gene ID" value="PgR051X_g071"/>
</dbReference>
<feature type="compositionally biased region" description="Polar residues" evidence="4">
    <location>
        <begin position="365"/>
        <end position="379"/>
    </location>
</feature>
<accession>A0A915BQ51</accession>
<dbReference type="SUPFAM" id="SSF46785">
    <property type="entry name" value="Winged helix' DNA-binding domain"/>
    <property type="match status" value="1"/>
</dbReference>
<feature type="compositionally biased region" description="Pro residues" evidence="4">
    <location>
        <begin position="82"/>
        <end position="96"/>
    </location>
</feature>
<dbReference type="SMART" id="SM00715">
    <property type="entry name" value="LA"/>
    <property type="match status" value="1"/>
</dbReference>
<evidence type="ECO:0000313" key="7">
    <source>
        <dbReference type="WBParaSite" id="PgR051X_g071_t02"/>
    </source>
</evidence>
<dbReference type="PANTHER" id="PTHR22792:SF131">
    <property type="entry name" value="LA-RELATED PROTEIN LARP4B"/>
    <property type="match status" value="1"/>
</dbReference>
<evidence type="ECO:0000259" key="5">
    <source>
        <dbReference type="PROSITE" id="PS50961"/>
    </source>
</evidence>
<dbReference type="InterPro" id="IPR036388">
    <property type="entry name" value="WH-like_DNA-bd_sf"/>
</dbReference>
<keyword evidence="1" id="KW-0597">Phosphoprotein</keyword>
<evidence type="ECO:0000256" key="4">
    <source>
        <dbReference type="SAM" id="MobiDB-lite"/>
    </source>
</evidence>
<name>A0A915BQ51_PARUN</name>
<evidence type="ECO:0000313" key="8">
    <source>
        <dbReference type="WBParaSite" id="PgR051X_g071_t03"/>
    </source>
</evidence>
<dbReference type="WBParaSite" id="PgR051X_g071_t03">
    <property type="protein sequence ID" value="PgR051X_g071_t03"/>
    <property type="gene ID" value="PgR051X_g071"/>
</dbReference>
<feature type="compositionally biased region" description="Basic and acidic residues" evidence="4">
    <location>
        <begin position="497"/>
        <end position="510"/>
    </location>
</feature>
<dbReference type="SUPFAM" id="SSF54928">
    <property type="entry name" value="RNA-binding domain, RBD"/>
    <property type="match status" value="1"/>
</dbReference>
<dbReference type="GO" id="GO:0005829">
    <property type="term" value="C:cytosol"/>
    <property type="evidence" value="ECO:0007669"/>
    <property type="project" value="TreeGrafter"/>
</dbReference>